<name>A0A8J2Q5A3_9HEXA</name>
<evidence type="ECO:0000313" key="1">
    <source>
        <dbReference type="EMBL" id="CAG7834361.1"/>
    </source>
</evidence>
<sequence>MRIVDEEANKNHLPGVCYRIFERYRIPQSTTGLKSSMRFWNEIISGVHSVQKSQLFFEISALAVSHVGGQTRGCKVAANKACRKTRRPYFALTRMF</sequence>
<reference evidence="1" key="1">
    <citation type="submission" date="2021-06" db="EMBL/GenBank/DDBJ databases">
        <authorList>
            <person name="Hodson N. C."/>
            <person name="Mongue J. A."/>
            <person name="Jaron S. K."/>
        </authorList>
    </citation>
    <scope>NUCLEOTIDE SEQUENCE</scope>
</reference>
<keyword evidence="2" id="KW-1185">Reference proteome</keyword>
<protein>
    <submittedName>
        <fullName evidence="1">Uncharacterized protein</fullName>
    </submittedName>
</protein>
<dbReference type="Proteomes" id="UP000708208">
    <property type="component" value="Unassembled WGS sequence"/>
</dbReference>
<dbReference type="AlphaFoldDB" id="A0A8J2Q5A3"/>
<proteinExistence type="predicted"/>
<evidence type="ECO:0000313" key="2">
    <source>
        <dbReference type="Proteomes" id="UP000708208"/>
    </source>
</evidence>
<comment type="caution">
    <text evidence="1">The sequence shown here is derived from an EMBL/GenBank/DDBJ whole genome shotgun (WGS) entry which is preliminary data.</text>
</comment>
<accession>A0A8J2Q5A3</accession>
<dbReference type="EMBL" id="CAJVCH010570208">
    <property type="protein sequence ID" value="CAG7834361.1"/>
    <property type="molecule type" value="Genomic_DNA"/>
</dbReference>
<gene>
    <name evidence="1" type="ORF">AFUS01_LOCUS43876</name>
</gene>
<organism evidence="1 2">
    <name type="scientific">Allacma fusca</name>
    <dbReference type="NCBI Taxonomy" id="39272"/>
    <lineage>
        <taxon>Eukaryota</taxon>
        <taxon>Metazoa</taxon>
        <taxon>Ecdysozoa</taxon>
        <taxon>Arthropoda</taxon>
        <taxon>Hexapoda</taxon>
        <taxon>Collembola</taxon>
        <taxon>Symphypleona</taxon>
        <taxon>Sminthuridae</taxon>
        <taxon>Allacma</taxon>
    </lineage>
</organism>